<evidence type="ECO:0000313" key="3">
    <source>
        <dbReference type="Proteomes" id="UP000260311"/>
    </source>
</evidence>
<dbReference type="PANTHER" id="PTHR31340">
    <property type="entry name" value="MITOCHONDRIAL GENOME MAINTENANCE EXONUCLEASE 1"/>
    <property type="match status" value="1"/>
</dbReference>
<evidence type="ECO:0000259" key="1">
    <source>
        <dbReference type="Pfam" id="PF12705"/>
    </source>
</evidence>
<dbReference type="Proteomes" id="UP000260311">
    <property type="component" value="Segment"/>
</dbReference>
<keyword evidence="2" id="KW-0269">Exonuclease</keyword>
<dbReference type="PANTHER" id="PTHR31340:SF3">
    <property type="entry name" value="MITOCHONDRIAL GENOME MAINTENANCE EXONUCLEASE 1"/>
    <property type="match status" value="1"/>
</dbReference>
<keyword evidence="2" id="KW-0540">Nuclease</keyword>
<keyword evidence="3" id="KW-1185">Reference proteome</keyword>
<dbReference type="GO" id="GO:0008297">
    <property type="term" value="F:single-stranded DNA exodeoxyribonuclease activity"/>
    <property type="evidence" value="ECO:0007669"/>
    <property type="project" value="TreeGrafter"/>
</dbReference>
<dbReference type="GeneID" id="55608587"/>
<accession>A0A384ZS98</accession>
<dbReference type="InterPro" id="IPR038726">
    <property type="entry name" value="PDDEXK_AddAB-type"/>
</dbReference>
<evidence type="ECO:0000313" key="2">
    <source>
        <dbReference type="EMBL" id="AXC34509.1"/>
    </source>
</evidence>
<organism evidence="2 3">
    <name type="scientific">Vibrio phage YC</name>
    <dbReference type="NCBI Taxonomy" id="2267403"/>
    <lineage>
        <taxon>Viruses</taxon>
        <taxon>Duplodnaviria</taxon>
        <taxon>Heunggongvirae</taxon>
        <taxon>Uroviricota</taxon>
        <taxon>Caudoviricetes</taxon>
        <taxon>Pantevenvirales</taxon>
        <taxon>Ackermannviridae</taxon>
        <taxon>Campanilevirus</taxon>
        <taxon>Campanilevirus YC</taxon>
    </lineage>
</organism>
<dbReference type="RefSeq" id="YP_009838355.1">
    <property type="nucleotide sequence ID" value="NC_048709.1"/>
</dbReference>
<keyword evidence="2" id="KW-0378">Hydrolase</keyword>
<dbReference type="KEGG" id="vg:55608587"/>
<name>A0A384ZS98_9CAUD</name>
<dbReference type="InterPro" id="IPR011604">
    <property type="entry name" value="PDDEXK-like_dom_sf"/>
</dbReference>
<reference evidence="2 3" key="1">
    <citation type="submission" date="2018-05" db="EMBL/GenBank/DDBJ databases">
        <title>The genome of Vibrio coralliilyticus phage YC.</title>
        <authorList>
            <person name="Benler S."/>
        </authorList>
    </citation>
    <scope>NUCLEOTIDE SEQUENCE [LARGE SCALE GENOMIC DNA]</scope>
</reference>
<dbReference type="Pfam" id="PF12705">
    <property type="entry name" value="PDDEXK_1"/>
    <property type="match status" value="1"/>
</dbReference>
<dbReference type="EMBL" id="MH375644">
    <property type="protein sequence ID" value="AXC34509.1"/>
    <property type="molecule type" value="Genomic_DNA"/>
</dbReference>
<proteinExistence type="predicted"/>
<dbReference type="Gene3D" id="3.90.320.10">
    <property type="match status" value="1"/>
</dbReference>
<sequence length="247" mass="28275">MRLPPRAGERTKTFPHEPVEHFNVVCDDTTDYRTYVLEDGTRFYSMTSMLKMTSDHTWLEEWRERIGEEAADAEAKRCADRGEGVHFAAEYYLDNKPMAEVKKAAGAYLGLFKQIQRVVDKRVVKVVCQEIPLFSYLMKVAGRVDLVCYWLCPDGVVRLAIVDFKTSNHIKTAEGIEDYQCQLAGYAQCYHEMYGVRPEVLVNIIATEKTSDAIVIPFTTKESLPKLANRVVAYHKHLKEVKPEMLA</sequence>
<protein>
    <submittedName>
        <fullName evidence="2">Exonuclease</fullName>
    </submittedName>
</protein>
<feature type="domain" description="PD-(D/E)XK endonuclease-like" evidence="1">
    <location>
        <begin position="56"/>
        <end position="206"/>
    </location>
</feature>